<sequence length="77" mass="8710">LHSEKLPAKLNLALRLATTMGKDNEQLRRRKFSYSGPYQLLAVLVFPNVNDHVCCCSSNLINSPFALFSVFGRPWKS</sequence>
<gene>
    <name evidence="1" type="ORF">K0M31_003053</name>
</gene>
<protein>
    <submittedName>
        <fullName evidence="1">Uncharacterized protein</fullName>
    </submittedName>
</protein>
<accession>A0AA40KQ46</accession>
<feature type="non-terminal residue" evidence="1">
    <location>
        <position position="1"/>
    </location>
</feature>
<comment type="caution">
    <text evidence="1">The sequence shown here is derived from an EMBL/GenBank/DDBJ whole genome shotgun (WGS) entry which is preliminary data.</text>
</comment>
<dbReference type="Proteomes" id="UP001177670">
    <property type="component" value="Unassembled WGS sequence"/>
</dbReference>
<keyword evidence="2" id="KW-1185">Reference proteome</keyword>
<reference evidence="1" key="1">
    <citation type="submission" date="2021-10" db="EMBL/GenBank/DDBJ databases">
        <title>Melipona bicolor Genome sequencing and assembly.</title>
        <authorList>
            <person name="Araujo N.S."/>
            <person name="Arias M.C."/>
        </authorList>
    </citation>
    <scope>NUCLEOTIDE SEQUENCE</scope>
    <source>
        <strain evidence="1">USP_2M_L1-L4_2017</strain>
        <tissue evidence="1">Whole body</tissue>
    </source>
</reference>
<name>A0AA40KQ46_9HYME</name>
<organism evidence="1 2">
    <name type="scientific">Melipona bicolor</name>
    <dbReference type="NCBI Taxonomy" id="60889"/>
    <lineage>
        <taxon>Eukaryota</taxon>
        <taxon>Metazoa</taxon>
        <taxon>Ecdysozoa</taxon>
        <taxon>Arthropoda</taxon>
        <taxon>Hexapoda</taxon>
        <taxon>Insecta</taxon>
        <taxon>Pterygota</taxon>
        <taxon>Neoptera</taxon>
        <taxon>Endopterygota</taxon>
        <taxon>Hymenoptera</taxon>
        <taxon>Apocrita</taxon>
        <taxon>Aculeata</taxon>
        <taxon>Apoidea</taxon>
        <taxon>Anthophila</taxon>
        <taxon>Apidae</taxon>
        <taxon>Melipona</taxon>
    </lineage>
</organism>
<dbReference type="AlphaFoldDB" id="A0AA40KQ46"/>
<evidence type="ECO:0000313" key="2">
    <source>
        <dbReference type="Proteomes" id="UP001177670"/>
    </source>
</evidence>
<evidence type="ECO:0000313" key="1">
    <source>
        <dbReference type="EMBL" id="KAK1128595.1"/>
    </source>
</evidence>
<dbReference type="EMBL" id="JAHYIQ010000010">
    <property type="protein sequence ID" value="KAK1128595.1"/>
    <property type="molecule type" value="Genomic_DNA"/>
</dbReference>
<proteinExistence type="predicted"/>